<evidence type="ECO:0000256" key="9">
    <source>
        <dbReference type="ARBA" id="ARBA00022833"/>
    </source>
</evidence>
<dbReference type="EMBL" id="JACEFO010001905">
    <property type="protein sequence ID" value="KAF8694493.1"/>
    <property type="molecule type" value="Genomic_DNA"/>
</dbReference>
<evidence type="ECO:0000256" key="11">
    <source>
        <dbReference type="PROSITE-ProRule" id="PRU00455"/>
    </source>
</evidence>
<dbReference type="Pfam" id="PF21361">
    <property type="entry name" value="Sina_ZnF"/>
    <property type="match status" value="1"/>
</dbReference>
<feature type="compositionally biased region" description="Polar residues" evidence="12">
    <location>
        <begin position="1"/>
        <end position="10"/>
    </location>
</feature>
<dbReference type="GO" id="GO:0008270">
    <property type="term" value="F:zinc ion binding"/>
    <property type="evidence" value="ECO:0007669"/>
    <property type="project" value="UniProtKB-KW"/>
</dbReference>
<keyword evidence="6" id="KW-0479">Metal-binding</keyword>
<evidence type="ECO:0000256" key="6">
    <source>
        <dbReference type="ARBA" id="ARBA00022723"/>
    </source>
</evidence>
<dbReference type="InterPro" id="IPR013010">
    <property type="entry name" value="Znf_SIAH"/>
</dbReference>
<evidence type="ECO:0000256" key="12">
    <source>
        <dbReference type="SAM" id="MobiDB-lite"/>
    </source>
</evidence>
<keyword evidence="15" id="KW-1185">Reference proteome</keyword>
<evidence type="ECO:0000256" key="7">
    <source>
        <dbReference type="ARBA" id="ARBA00022771"/>
    </source>
</evidence>
<evidence type="ECO:0000256" key="3">
    <source>
        <dbReference type="ARBA" id="ARBA00009119"/>
    </source>
</evidence>
<reference evidence="14" key="1">
    <citation type="submission" date="2020-07" db="EMBL/GenBank/DDBJ databases">
        <title>Genome sequence and genetic diversity analysis of an under-domesticated orphan crop, white fonio (Digitaria exilis).</title>
        <authorList>
            <person name="Bennetzen J.L."/>
            <person name="Chen S."/>
            <person name="Ma X."/>
            <person name="Wang X."/>
            <person name="Yssel A.E.J."/>
            <person name="Chaluvadi S.R."/>
            <person name="Johnson M."/>
            <person name="Gangashetty P."/>
            <person name="Hamidou F."/>
            <person name="Sanogo M.D."/>
            <person name="Zwaenepoel A."/>
            <person name="Wallace J."/>
            <person name="Van De Peer Y."/>
            <person name="Van Deynze A."/>
        </authorList>
    </citation>
    <scope>NUCLEOTIDE SEQUENCE</scope>
    <source>
        <tissue evidence="14">Leaves</tissue>
    </source>
</reference>
<dbReference type="EC" id="2.3.2.27" evidence="4"/>
<sequence length="277" mass="31496">MGFFNRTSSGRRAETQQEESSRKKKDGAPTATSVTVELDVLECPVCYEPLRPPIFQCAVGHLICSSWRGKLRDPKKCHYCSRKSDYNRCHGIEKIIGSIQVPCSNTKYGCSMKISYYEREDHETTCPHAPCFCLDTSCSFSGSIRMLQEHFTANHQWPSTKFRYGSCFYTNIKEGVCVISSEDDEQLFLLKVVSEPFGSVISVFCVWPHDTDPKFRCALFFTVLKKNLYHSQSSEFLVPSTTLSDGLPRDCFRFIVPKFSLDEDSKISVTMRKKASA</sequence>
<dbReference type="SUPFAM" id="SSF49599">
    <property type="entry name" value="TRAF domain-like"/>
    <property type="match status" value="1"/>
</dbReference>
<organism evidence="14 15">
    <name type="scientific">Digitaria exilis</name>
    <dbReference type="NCBI Taxonomy" id="1010633"/>
    <lineage>
        <taxon>Eukaryota</taxon>
        <taxon>Viridiplantae</taxon>
        <taxon>Streptophyta</taxon>
        <taxon>Embryophyta</taxon>
        <taxon>Tracheophyta</taxon>
        <taxon>Spermatophyta</taxon>
        <taxon>Magnoliopsida</taxon>
        <taxon>Liliopsida</taxon>
        <taxon>Poales</taxon>
        <taxon>Poaceae</taxon>
        <taxon>PACMAD clade</taxon>
        <taxon>Panicoideae</taxon>
        <taxon>Panicodae</taxon>
        <taxon>Paniceae</taxon>
        <taxon>Anthephorinae</taxon>
        <taxon>Digitaria</taxon>
    </lineage>
</organism>
<evidence type="ECO:0000256" key="4">
    <source>
        <dbReference type="ARBA" id="ARBA00012483"/>
    </source>
</evidence>
<evidence type="ECO:0000256" key="1">
    <source>
        <dbReference type="ARBA" id="ARBA00000900"/>
    </source>
</evidence>
<feature type="compositionally biased region" description="Basic and acidic residues" evidence="12">
    <location>
        <begin position="11"/>
        <end position="21"/>
    </location>
</feature>
<dbReference type="InterPro" id="IPR013083">
    <property type="entry name" value="Znf_RING/FYVE/PHD"/>
</dbReference>
<evidence type="ECO:0000259" key="13">
    <source>
        <dbReference type="PROSITE" id="PS51081"/>
    </source>
</evidence>
<dbReference type="Gene3D" id="3.30.40.10">
    <property type="entry name" value="Zinc/RING finger domain, C3HC4 (zinc finger)"/>
    <property type="match status" value="1"/>
</dbReference>
<protein>
    <recommendedName>
        <fullName evidence="4">RING-type E3 ubiquitin transferase</fullName>
        <ecNumber evidence="4">2.3.2.27</ecNumber>
    </recommendedName>
</protein>
<evidence type="ECO:0000256" key="2">
    <source>
        <dbReference type="ARBA" id="ARBA00004906"/>
    </source>
</evidence>
<proteinExistence type="inferred from homology"/>
<comment type="pathway">
    <text evidence="2">Protein modification; protein ubiquitination.</text>
</comment>
<dbReference type="PANTHER" id="PTHR46632">
    <property type="entry name" value="E3 UBIQUITIN-PROTEIN LIGASE SINA-LIKE 4"/>
    <property type="match status" value="1"/>
</dbReference>
<keyword evidence="9" id="KW-0862">Zinc</keyword>
<evidence type="ECO:0000313" key="15">
    <source>
        <dbReference type="Proteomes" id="UP000636709"/>
    </source>
</evidence>
<feature type="region of interest" description="Disordered" evidence="12">
    <location>
        <begin position="1"/>
        <end position="30"/>
    </location>
</feature>
<dbReference type="PANTHER" id="PTHR46632:SF16">
    <property type="entry name" value="E3 UBIQUITIN-PROTEIN LIGASE SINA-LIKE 10"/>
    <property type="match status" value="1"/>
</dbReference>
<comment type="function">
    <text evidence="10">E3 ubiquitin-protein ligase that mediates ubiquitination and subsequent proteasomal degradation of target proteins. E3 ubiquitin ligases accept ubiquitin from an E2 ubiquitin-conjugating enzyme in the form of a thioester and then directly transfers the ubiquitin to targeted substrates. It probably triggers the ubiquitin-mediated degradation of different substrates.</text>
</comment>
<evidence type="ECO:0000256" key="8">
    <source>
        <dbReference type="ARBA" id="ARBA00022786"/>
    </source>
</evidence>
<dbReference type="CDD" id="cd16571">
    <property type="entry name" value="RING-HC_SIAHs"/>
    <property type="match status" value="1"/>
</dbReference>
<evidence type="ECO:0000256" key="10">
    <source>
        <dbReference type="ARBA" id="ARBA00024004"/>
    </source>
</evidence>
<dbReference type="OrthoDB" id="4788989at2759"/>
<dbReference type="PROSITE" id="PS51081">
    <property type="entry name" value="ZF_SIAH"/>
    <property type="match status" value="1"/>
</dbReference>
<comment type="catalytic activity">
    <reaction evidence="1">
        <text>S-ubiquitinyl-[E2 ubiquitin-conjugating enzyme]-L-cysteine + [acceptor protein]-L-lysine = [E2 ubiquitin-conjugating enzyme]-L-cysteine + N(6)-ubiquitinyl-[acceptor protein]-L-lysine.</text>
        <dbReference type="EC" id="2.3.2.27"/>
    </reaction>
</comment>
<dbReference type="InterPro" id="IPR049548">
    <property type="entry name" value="Sina-like_RING"/>
</dbReference>
<keyword evidence="7 11" id="KW-0863">Zinc-finger</keyword>
<dbReference type="UniPathway" id="UPA00143"/>
<comment type="similarity">
    <text evidence="3">Belongs to the SINA (Seven in absentia) family.</text>
</comment>
<comment type="caution">
    <text evidence="14">The sequence shown here is derived from an EMBL/GenBank/DDBJ whole genome shotgun (WGS) entry which is preliminary data.</text>
</comment>
<dbReference type="Pfam" id="PF21362">
    <property type="entry name" value="Sina_RING"/>
    <property type="match status" value="1"/>
</dbReference>
<keyword evidence="8" id="KW-0833">Ubl conjugation pathway</keyword>
<accession>A0A835BDB2</accession>
<keyword evidence="5" id="KW-0808">Transferase</keyword>
<dbReference type="Proteomes" id="UP000636709">
    <property type="component" value="Unassembled WGS sequence"/>
</dbReference>
<gene>
    <name evidence="14" type="ORF">HU200_038238</name>
</gene>
<name>A0A835BDB2_9POAL</name>
<dbReference type="GO" id="GO:0016567">
    <property type="term" value="P:protein ubiquitination"/>
    <property type="evidence" value="ECO:0007669"/>
    <property type="project" value="UniProtKB-UniPathway"/>
</dbReference>
<evidence type="ECO:0000256" key="5">
    <source>
        <dbReference type="ARBA" id="ARBA00022679"/>
    </source>
</evidence>
<dbReference type="InterPro" id="IPR044286">
    <property type="entry name" value="SINL_plant"/>
</dbReference>
<dbReference type="AlphaFoldDB" id="A0A835BDB2"/>
<evidence type="ECO:0000313" key="14">
    <source>
        <dbReference type="EMBL" id="KAF8694493.1"/>
    </source>
</evidence>
<dbReference type="GO" id="GO:0061630">
    <property type="term" value="F:ubiquitin protein ligase activity"/>
    <property type="evidence" value="ECO:0007669"/>
    <property type="project" value="UniProtKB-EC"/>
</dbReference>
<feature type="domain" description="SIAH-type" evidence="13">
    <location>
        <begin position="98"/>
        <end position="156"/>
    </location>
</feature>